<dbReference type="PANTHER" id="PTHR40114:SF1">
    <property type="entry name" value="SLR0698 PROTEIN"/>
    <property type="match status" value="1"/>
</dbReference>
<dbReference type="Pfam" id="PF01928">
    <property type="entry name" value="CYTH"/>
    <property type="match status" value="1"/>
</dbReference>
<protein>
    <submittedName>
        <fullName evidence="2">Nicotinamide-nucleotide amidohydrolase family protein</fullName>
    </submittedName>
</protein>
<dbReference type="RefSeq" id="WP_311020909.1">
    <property type="nucleotide sequence ID" value="NZ_JAUHGG010000012.1"/>
</dbReference>
<accession>A0AAW8Q5I9</accession>
<dbReference type="Gene3D" id="2.40.320.10">
    <property type="entry name" value="Hypothetical Protein Pfu-838710-001"/>
    <property type="match status" value="1"/>
</dbReference>
<name>A0AAW8Q5I9_VIBPH</name>
<dbReference type="PROSITE" id="PS51707">
    <property type="entry name" value="CYTH"/>
    <property type="match status" value="1"/>
</dbReference>
<evidence type="ECO:0000259" key="1">
    <source>
        <dbReference type="PROSITE" id="PS51707"/>
    </source>
</evidence>
<sequence length="312" mass="34256">MNLETTVKNIHETLTDHGLTVSVAESLTSGMIQSALANPSGASASYSGGISAYSLEAKVSLLGVDRAEAESCNCVSSLVAAQMAEGVMNAFGSDIGLATTGYAESYNEIEAHAFIAIAMKGHETEVVRIDLKSQPSRTEAREYTTSLILTNLHTTLISLYPTTEIEFKFLPSETFCLNEIKKIATKVDEIKQAYLAKSDGFASRIRLLNNTQAFSTTKFGKNIEIEFETPFPQSFAIYNAIKSSGTGFVEKTRYTIPFGDLKIEVDVFEGRHLGLVYIEIEVPYENYRLEGLPHWMQSQHSNLKSNAALSFE</sequence>
<proteinExistence type="predicted"/>
<evidence type="ECO:0000313" key="2">
    <source>
        <dbReference type="EMBL" id="MDS1823833.1"/>
    </source>
</evidence>
<comment type="caution">
    <text evidence="2">The sequence shown here is derived from an EMBL/GenBank/DDBJ whole genome shotgun (WGS) entry which is preliminary data.</text>
</comment>
<evidence type="ECO:0000313" key="3">
    <source>
        <dbReference type="Proteomes" id="UP001253193"/>
    </source>
</evidence>
<dbReference type="SMART" id="SM01118">
    <property type="entry name" value="CYTH"/>
    <property type="match status" value="1"/>
</dbReference>
<dbReference type="InterPro" id="IPR033469">
    <property type="entry name" value="CYTH-like_dom_sf"/>
</dbReference>
<reference evidence="2" key="1">
    <citation type="submission" date="2023-06" db="EMBL/GenBank/DDBJ databases">
        <title>Genomic Diversity of Vibrio spp. and Metagenomic Analysis of Pathogens in Florida Gulf Coastal Waters Following Hurricane Ian.</title>
        <authorList>
            <person name="Brumfield K.D."/>
        </authorList>
    </citation>
    <scope>NUCLEOTIDE SEQUENCE</scope>
    <source>
        <strain evidence="2">WBS2B-138</strain>
    </source>
</reference>
<organism evidence="2 3">
    <name type="scientific">Vibrio parahaemolyticus</name>
    <dbReference type="NCBI Taxonomy" id="670"/>
    <lineage>
        <taxon>Bacteria</taxon>
        <taxon>Pseudomonadati</taxon>
        <taxon>Pseudomonadota</taxon>
        <taxon>Gammaproteobacteria</taxon>
        <taxon>Vibrionales</taxon>
        <taxon>Vibrionaceae</taxon>
        <taxon>Vibrio</taxon>
    </lineage>
</organism>
<feature type="domain" description="CYTH" evidence="1">
    <location>
        <begin position="162"/>
        <end position="312"/>
    </location>
</feature>
<dbReference type="EMBL" id="JAUHGG010000012">
    <property type="protein sequence ID" value="MDS1823833.1"/>
    <property type="molecule type" value="Genomic_DNA"/>
</dbReference>
<dbReference type="SUPFAM" id="SSF142433">
    <property type="entry name" value="CinA-like"/>
    <property type="match status" value="1"/>
</dbReference>
<dbReference type="NCBIfam" id="TIGR00199">
    <property type="entry name" value="PncC_domain"/>
    <property type="match status" value="1"/>
</dbReference>
<dbReference type="InterPro" id="IPR036653">
    <property type="entry name" value="CinA-like_C"/>
</dbReference>
<dbReference type="AlphaFoldDB" id="A0AAW8Q5I9"/>
<gene>
    <name evidence="2" type="ORF">QX249_24640</name>
</gene>
<dbReference type="Pfam" id="PF02464">
    <property type="entry name" value="CinA"/>
    <property type="match status" value="1"/>
</dbReference>
<dbReference type="SUPFAM" id="SSF55154">
    <property type="entry name" value="CYTH-like phosphatases"/>
    <property type="match status" value="1"/>
</dbReference>
<dbReference type="PANTHER" id="PTHR40114">
    <property type="entry name" value="SLR0698 PROTEIN"/>
    <property type="match status" value="1"/>
</dbReference>
<dbReference type="Gene3D" id="3.90.950.20">
    <property type="entry name" value="CinA-like"/>
    <property type="match status" value="1"/>
</dbReference>
<dbReference type="InterPro" id="IPR012042">
    <property type="entry name" value="NeuTTM/CthTTM-like"/>
</dbReference>
<dbReference type="InterPro" id="IPR023577">
    <property type="entry name" value="CYTH_domain"/>
</dbReference>
<dbReference type="InterPro" id="IPR008136">
    <property type="entry name" value="CinA_C"/>
</dbReference>
<dbReference type="Proteomes" id="UP001253193">
    <property type="component" value="Unassembled WGS sequence"/>
</dbReference>